<dbReference type="EMBL" id="SRLO01000001">
    <property type="protein sequence ID" value="TNN89497.1"/>
    <property type="molecule type" value="Genomic_DNA"/>
</dbReference>
<comment type="caution">
    <text evidence="2">The sequence shown here is derived from an EMBL/GenBank/DDBJ whole genome shotgun (WGS) entry which is preliminary data.</text>
</comment>
<evidence type="ECO:0000313" key="3">
    <source>
        <dbReference type="Proteomes" id="UP000314294"/>
    </source>
</evidence>
<evidence type="ECO:0000256" key="1">
    <source>
        <dbReference type="SAM" id="MobiDB-lite"/>
    </source>
</evidence>
<organism evidence="2 3">
    <name type="scientific">Liparis tanakae</name>
    <name type="common">Tanaka's snailfish</name>
    <dbReference type="NCBI Taxonomy" id="230148"/>
    <lineage>
        <taxon>Eukaryota</taxon>
        <taxon>Metazoa</taxon>
        <taxon>Chordata</taxon>
        <taxon>Craniata</taxon>
        <taxon>Vertebrata</taxon>
        <taxon>Euteleostomi</taxon>
        <taxon>Actinopterygii</taxon>
        <taxon>Neopterygii</taxon>
        <taxon>Teleostei</taxon>
        <taxon>Neoteleostei</taxon>
        <taxon>Acanthomorphata</taxon>
        <taxon>Eupercaria</taxon>
        <taxon>Perciformes</taxon>
        <taxon>Cottioidei</taxon>
        <taxon>Cottales</taxon>
        <taxon>Liparidae</taxon>
        <taxon>Liparis</taxon>
    </lineage>
</organism>
<protein>
    <submittedName>
        <fullName evidence="2">Uncharacterized protein</fullName>
    </submittedName>
</protein>
<keyword evidence="3" id="KW-1185">Reference proteome</keyword>
<dbReference type="Proteomes" id="UP000314294">
    <property type="component" value="Unassembled WGS sequence"/>
</dbReference>
<feature type="region of interest" description="Disordered" evidence="1">
    <location>
        <begin position="53"/>
        <end position="107"/>
    </location>
</feature>
<dbReference type="AlphaFoldDB" id="A0A4Z2JHQ6"/>
<feature type="compositionally biased region" description="Basic and acidic residues" evidence="1">
    <location>
        <begin position="75"/>
        <end position="95"/>
    </location>
</feature>
<evidence type="ECO:0000313" key="2">
    <source>
        <dbReference type="EMBL" id="TNN89497.1"/>
    </source>
</evidence>
<sequence length="107" mass="11836">MIGVNNQKRNGLWGTDWEPFSSLNNPRAHFNLSKSGVHAPQAWEWDGMGRCWTGMGETQEDTLHSPTQDLQPVGPDREGIEGLTKKMTGEGRKSPVEGMSEGEAGRR</sequence>
<reference evidence="2 3" key="1">
    <citation type="submission" date="2019-03" db="EMBL/GenBank/DDBJ databases">
        <title>First draft genome of Liparis tanakae, snailfish: a comprehensive survey of snailfish specific genes.</title>
        <authorList>
            <person name="Kim W."/>
            <person name="Song I."/>
            <person name="Jeong J.-H."/>
            <person name="Kim D."/>
            <person name="Kim S."/>
            <person name="Ryu S."/>
            <person name="Song J.Y."/>
            <person name="Lee S.K."/>
        </authorList>
    </citation>
    <scope>NUCLEOTIDE SEQUENCE [LARGE SCALE GENOMIC DNA]</scope>
    <source>
        <tissue evidence="2">Muscle</tissue>
    </source>
</reference>
<accession>A0A4Z2JHQ6</accession>
<proteinExistence type="predicted"/>
<gene>
    <name evidence="2" type="ORF">EYF80_000100</name>
</gene>
<name>A0A4Z2JHQ6_9TELE</name>